<gene>
    <name evidence="5" type="ORF">ACFFLM_14260</name>
</gene>
<evidence type="ECO:0000256" key="2">
    <source>
        <dbReference type="ARBA" id="ARBA00022670"/>
    </source>
</evidence>
<comment type="similarity">
    <text evidence="1">Belongs to the peptidase S51 family.</text>
</comment>
<keyword evidence="4" id="KW-0720">Serine protease</keyword>
<evidence type="ECO:0000313" key="6">
    <source>
        <dbReference type="Proteomes" id="UP001589733"/>
    </source>
</evidence>
<dbReference type="RefSeq" id="WP_380011353.1">
    <property type="nucleotide sequence ID" value="NZ_JBHLYR010000045.1"/>
</dbReference>
<dbReference type="Pfam" id="PF03575">
    <property type="entry name" value="Peptidase_S51"/>
    <property type="match status" value="1"/>
</dbReference>
<keyword evidence="6" id="KW-1185">Reference proteome</keyword>
<keyword evidence="3" id="KW-0378">Hydrolase</keyword>
<dbReference type="InterPro" id="IPR005320">
    <property type="entry name" value="Peptidase_S51"/>
</dbReference>
<reference evidence="5 6" key="1">
    <citation type="submission" date="2024-09" db="EMBL/GenBank/DDBJ databases">
        <authorList>
            <person name="Sun Q."/>
            <person name="Mori K."/>
        </authorList>
    </citation>
    <scope>NUCLEOTIDE SEQUENCE [LARGE SCALE GENOMIC DNA]</scope>
    <source>
        <strain evidence="5 6">JCM 13503</strain>
    </source>
</reference>
<dbReference type="InterPro" id="IPR029062">
    <property type="entry name" value="Class_I_gatase-like"/>
</dbReference>
<dbReference type="PANTHER" id="PTHR20842">
    <property type="entry name" value="PROTEASE S51 ALPHA-ASPARTYL DIPEPTIDASE"/>
    <property type="match status" value="1"/>
</dbReference>
<organism evidence="5 6">
    <name type="scientific">Deinococcus oregonensis</name>
    <dbReference type="NCBI Taxonomy" id="1805970"/>
    <lineage>
        <taxon>Bacteria</taxon>
        <taxon>Thermotogati</taxon>
        <taxon>Deinococcota</taxon>
        <taxon>Deinococci</taxon>
        <taxon>Deinococcales</taxon>
        <taxon>Deinococcaceae</taxon>
        <taxon>Deinococcus</taxon>
    </lineage>
</organism>
<dbReference type="Proteomes" id="UP001589733">
    <property type="component" value="Unassembled WGS sequence"/>
</dbReference>
<sequence length="223" mass="24195">MKLLLTSAGITNPSLDTALINLLGKPIAEANALCIPTAGYGHPQTNPSHAWRFISGQEPRNPMCELGWKSLGVLELTALPSIGEERWVPWVQETDVLLVNGGDALYLAHWMRESGLAKLLPSLHETVWVGLSAGSMVMTPRIGEDFVGWKAPTGDDCTLGLVDFSIFPHLDHPALPENTLAHAERWASSMPVPCYAIDDQTAIQVTGGVTEVISEGHWKLLKT</sequence>
<evidence type="ECO:0000256" key="3">
    <source>
        <dbReference type="ARBA" id="ARBA00022801"/>
    </source>
</evidence>
<keyword evidence="2" id="KW-0645">Protease</keyword>
<protein>
    <submittedName>
        <fullName evidence="5">Type 1 glutamine amidotransferase-like domain-containing protein</fullName>
    </submittedName>
</protein>
<dbReference type="SUPFAM" id="SSF52317">
    <property type="entry name" value="Class I glutamine amidotransferase-like"/>
    <property type="match status" value="1"/>
</dbReference>
<dbReference type="Gene3D" id="3.40.50.880">
    <property type="match status" value="1"/>
</dbReference>
<comment type="caution">
    <text evidence="5">The sequence shown here is derived from an EMBL/GenBank/DDBJ whole genome shotgun (WGS) entry which is preliminary data.</text>
</comment>
<evidence type="ECO:0000313" key="5">
    <source>
        <dbReference type="EMBL" id="MFB9993132.1"/>
    </source>
</evidence>
<dbReference type="EMBL" id="JBHLYR010000045">
    <property type="protein sequence ID" value="MFB9993132.1"/>
    <property type="molecule type" value="Genomic_DNA"/>
</dbReference>
<dbReference type="PANTHER" id="PTHR20842:SF0">
    <property type="entry name" value="ALPHA-ASPARTYL DIPEPTIDASE"/>
    <property type="match status" value="1"/>
</dbReference>
<evidence type="ECO:0000256" key="4">
    <source>
        <dbReference type="ARBA" id="ARBA00022825"/>
    </source>
</evidence>
<accession>A0ABV6B057</accession>
<name>A0ABV6B057_9DEIO</name>
<proteinExistence type="inferred from homology"/>
<evidence type="ECO:0000256" key="1">
    <source>
        <dbReference type="ARBA" id="ARBA00006534"/>
    </source>
</evidence>